<protein>
    <submittedName>
        <fullName evidence="3">Uncharacterized protein</fullName>
    </submittedName>
</protein>
<dbReference type="Proteomes" id="UP000664859">
    <property type="component" value="Unassembled WGS sequence"/>
</dbReference>
<accession>A0A836CAQ6</accession>
<evidence type="ECO:0000256" key="2">
    <source>
        <dbReference type="SAM" id="SignalP"/>
    </source>
</evidence>
<organism evidence="3 4">
    <name type="scientific">Tribonema minus</name>
    <dbReference type="NCBI Taxonomy" id="303371"/>
    <lineage>
        <taxon>Eukaryota</taxon>
        <taxon>Sar</taxon>
        <taxon>Stramenopiles</taxon>
        <taxon>Ochrophyta</taxon>
        <taxon>PX clade</taxon>
        <taxon>Xanthophyceae</taxon>
        <taxon>Tribonematales</taxon>
        <taxon>Tribonemataceae</taxon>
        <taxon>Tribonema</taxon>
    </lineage>
</organism>
<evidence type="ECO:0000256" key="1">
    <source>
        <dbReference type="SAM" id="MobiDB-lite"/>
    </source>
</evidence>
<feature type="region of interest" description="Disordered" evidence="1">
    <location>
        <begin position="46"/>
        <end position="69"/>
    </location>
</feature>
<name>A0A836CAQ6_9STRA</name>
<evidence type="ECO:0000313" key="3">
    <source>
        <dbReference type="EMBL" id="KAG5178809.1"/>
    </source>
</evidence>
<feature type="chain" id="PRO_5032649633" evidence="2">
    <location>
        <begin position="21"/>
        <end position="270"/>
    </location>
</feature>
<proteinExistence type="predicted"/>
<feature type="signal peptide" evidence="2">
    <location>
        <begin position="1"/>
        <end position="20"/>
    </location>
</feature>
<keyword evidence="2" id="KW-0732">Signal</keyword>
<sequence>MRHLPALAVQGLCVVPSCVAFWQASIPAYIRRCGLPTALPVVTSHDAHAQPRHRPANNSTMESPSLQKPSIFPEHTAKLKLPKKSAALVVHKGMTDKDTSALLQEVLERLNMAEKDLKQMKKKMGENGIEVPSGKGRSRKFVIDKRATKVALVYKDIKDFYDQTVFLYKTGKLSYQYWSMWDDYDRRFQLTAKYNGFMARVSKEAYEIDRQYKIRNKALGIWGSTSRSVRVIGGAAGEGALKVLRNATANQCGAAAHTHRHHEGTHIHPL</sequence>
<dbReference type="EMBL" id="JAFCMP010000512">
    <property type="protein sequence ID" value="KAG5178809.1"/>
    <property type="molecule type" value="Genomic_DNA"/>
</dbReference>
<gene>
    <name evidence="3" type="ORF">JKP88DRAFT_247925</name>
</gene>
<keyword evidence="4" id="KW-1185">Reference proteome</keyword>
<evidence type="ECO:0000313" key="4">
    <source>
        <dbReference type="Proteomes" id="UP000664859"/>
    </source>
</evidence>
<reference evidence="3" key="1">
    <citation type="submission" date="2021-02" db="EMBL/GenBank/DDBJ databases">
        <title>First Annotated Genome of the Yellow-green Alga Tribonema minus.</title>
        <authorList>
            <person name="Mahan K.M."/>
        </authorList>
    </citation>
    <scope>NUCLEOTIDE SEQUENCE</scope>
    <source>
        <strain evidence="3">UTEX B ZZ1240</strain>
    </source>
</reference>
<comment type="caution">
    <text evidence="3">The sequence shown here is derived from an EMBL/GenBank/DDBJ whole genome shotgun (WGS) entry which is preliminary data.</text>
</comment>
<feature type="compositionally biased region" description="Polar residues" evidence="1">
    <location>
        <begin position="56"/>
        <end position="68"/>
    </location>
</feature>
<dbReference type="AlphaFoldDB" id="A0A836CAQ6"/>